<dbReference type="AlphaFoldDB" id="A0A0E2H9J4"/>
<reference evidence="2 3" key="1">
    <citation type="submission" date="2013-01" db="EMBL/GenBank/DDBJ databases">
        <title>The Genome Sequence of Clostridium clostridioforme 90A8.</title>
        <authorList>
            <consortium name="The Broad Institute Genome Sequencing Platform"/>
            <person name="Earl A."/>
            <person name="Ward D."/>
            <person name="Feldgarden M."/>
            <person name="Gevers D."/>
            <person name="Courvalin P."/>
            <person name="Lambert T."/>
            <person name="Walker B."/>
            <person name="Young S.K."/>
            <person name="Zeng Q."/>
            <person name="Gargeya S."/>
            <person name="Fitzgerald M."/>
            <person name="Haas B."/>
            <person name="Abouelleil A."/>
            <person name="Alvarado L."/>
            <person name="Arachchi H.M."/>
            <person name="Berlin A.M."/>
            <person name="Chapman S.B."/>
            <person name="Dewar J."/>
            <person name="Goldberg J."/>
            <person name="Griggs A."/>
            <person name="Gujja S."/>
            <person name="Hansen M."/>
            <person name="Howarth C."/>
            <person name="Imamovic A."/>
            <person name="Larimer J."/>
            <person name="McCowan C."/>
            <person name="Murphy C."/>
            <person name="Neiman D."/>
            <person name="Pearson M."/>
            <person name="Priest M."/>
            <person name="Roberts A."/>
            <person name="Saif S."/>
            <person name="Shea T."/>
            <person name="Sisk P."/>
            <person name="Sykes S."/>
            <person name="Wortman J."/>
            <person name="Nusbaum C."/>
            <person name="Birren B."/>
        </authorList>
    </citation>
    <scope>NUCLEOTIDE SEQUENCE [LARGE SCALE GENOMIC DNA]</scope>
    <source>
        <strain evidence="2 3">90A8</strain>
    </source>
</reference>
<dbReference type="EMBL" id="AGYR01000029">
    <property type="protein sequence ID" value="ENZ13650.1"/>
    <property type="molecule type" value="Genomic_DNA"/>
</dbReference>
<proteinExistence type="predicted"/>
<organism evidence="2 3">
    <name type="scientific">[Clostridium] clostridioforme 90A8</name>
    <dbReference type="NCBI Taxonomy" id="999408"/>
    <lineage>
        <taxon>Bacteria</taxon>
        <taxon>Bacillati</taxon>
        <taxon>Bacillota</taxon>
        <taxon>Clostridia</taxon>
        <taxon>Lachnospirales</taxon>
        <taxon>Lachnospiraceae</taxon>
        <taxon>Enterocloster</taxon>
    </lineage>
</organism>
<accession>A0A0E2H9J4</accession>
<protein>
    <submittedName>
        <fullName evidence="2">Uncharacterized protein</fullName>
    </submittedName>
</protein>
<gene>
    <name evidence="2" type="ORF">HMPREF1090_02545</name>
</gene>
<keyword evidence="1" id="KW-1133">Transmembrane helix</keyword>
<name>A0A0E2H9J4_9FIRM</name>
<sequence>MIAAVPYCYTAAAITIFSPISGPALNGRDCVLYMSKYLFSYIFQLSSYIFSYKYVVLFTFYNN</sequence>
<keyword evidence="1" id="KW-0812">Transmembrane</keyword>
<comment type="caution">
    <text evidence="2">The sequence shown here is derived from an EMBL/GenBank/DDBJ whole genome shotgun (WGS) entry which is preliminary data.</text>
</comment>
<dbReference type="PATRIC" id="fig|999408.3.peg.2750"/>
<feature type="transmembrane region" description="Helical" evidence="1">
    <location>
        <begin position="41"/>
        <end position="61"/>
    </location>
</feature>
<dbReference type="Proteomes" id="UP000013085">
    <property type="component" value="Unassembled WGS sequence"/>
</dbReference>
<evidence type="ECO:0000313" key="3">
    <source>
        <dbReference type="Proteomes" id="UP000013085"/>
    </source>
</evidence>
<evidence type="ECO:0000256" key="1">
    <source>
        <dbReference type="SAM" id="Phobius"/>
    </source>
</evidence>
<evidence type="ECO:0000313" key="2">
    <source>
        <dbReference type="EMBL" id="ENZ13650.1"/>
    </source>
</evidence>
<dbReference type="HOGENOM" id="CLU_2877869_0_0_9"/>
<keyword evidence="1" id="KW-0472">Membrane</keyword>